<dbReference type="Pfam" id="PF10694">
    <property type="entry name" value="DUF2500"/>
    <property type="match status" value="1"/>
</dbReference>
<protein>
    <submittedName>
        <fullName evidence="3">DUF2500 domain-containing protein</fullName>
    </submittedName>
</protein>
<evidence type="ECO:0000313" key="4">
    <source>
        <dbReference type="Proteomes" id="UP000726170"/>
    </source>
</evidence>
<reference evidence="3 4" key="1">
    <citation type="submission" date="2021-06" db="EMBL/GenBank/DDBJ databases">
        <authorList>
            <person name="Sun Q."/>
            <person name="Li D."/>
        </authorList>
    </citation>
    <scope>NUCLEOTIDE SEQUENCE [LARGE SCALE GENOMIC DNA]</scope>
    <source>
        <strain evidence="3 4">MSJ-11</strain>
    </source>
</reference>
<evidence type="ECO:0000256" key="2">
    <source>
        <dbReference type="SAM" id="Phobius"/>
    </source>
</evidence>
<organism evidence="3 4">
    <name type="scientific">Clostridium mobile</name>
    <dbReference type="NCBI Taxonomy" id="2841512"/>
    <lineage>
        <taxon>Bacteria</taxon>
        <taxon>Bacillati</taxon>
        <taxon>Bacillota</taxon>
        <taxon>Clostridia</taxon>
        <taxon>Eubacteriales</taxon>
        <taxon>Clostridiaceae</taxon>
        <taxon>Clostridium</taxon>
    </lineage>
</organism>
<dbReference type="InterPro" id="IPR019635">
    <property type="entry name" value="DUF2500"/>
</dbReference>
<sequence>MLPGDGFGGGFFGGMPPFFSLIFMLFFIVFAFVIISNISNYAKNSKAPVITTEAKIITKRIDVSNHTHNHNDHHTHHTSTTYYITFQTEHGERLELSLSGRMYGQLIEGDIGELTYQGEWFKDFKRKPVESFSSEKEDKKDNSHDYKEY</sequence>
<feature type="transmembrane region" description="Helical" evidence="2">
    <location>
        <begin position="18"/>
        <end position="38"/>
    </location>
</feature>
<comment type="caution">
    <text evidence="3">The sequence shown here is derived from an EMBL/GenBank/DDBJ whole genome shotgun (WGS) entry which is preliminary data.</text>
</comment>
<keyword evidence="2" id="KW-1133">Transmembrane helix</keyword>
<proteinExistence type="predicted"/>
<gene>
    <name evidence="3" type="ORF">KQI86_04985</name>
</gene>
<keyword evidence="2" id="KW-0812">Transmembrane</keyword>
<name>A0ABS6EEM3_9CLOT</name>
<feature type="region of interest" description="Disordered" evidence="1">
    <location>
        <begin position="129"/>
        <end position="149"/>
    </location>
</feature>
<keyword evidence="4" id="KW-1185">Reference proteome</keyword>
<dbReference type="RefSeq" id="WP_216438033.1">
    <property type="nucleotide sequence ID" value="NZ_JAHLQF010000001.1"/>
</dbReference>
<dbReference type="EMBL" id="JAHLQF010000001">
    <property type="protein sequence ID" value="MBU5483675.1"/>
    <property type="molecule type" value="Genomic_DNA"/>
</dbReference>
<keyword evidence="2" id="KW-0472">Membrane</keyword>
<dbReference type="Proteomes" id="UP000726170">
    <property type="component" value="Unassembled WGS sequence"/>
</dbReference>
<evidence type="ECO:0000256" key="1">
    <source>
        <dbReference type="SAM" id="MobiDB-lite"/>
    </source>
</evidence>
<evidence type="ECO:0000313" key="3">
    <source>
        <dbReference type="EMBL" id="MBU5483675.1"/>
    </source>
</evidence>
<accession>A0ABS6EEM3</accession>